<sequence>PVPSLTGASLPPSLPPSSGVDITMTSLTRFLLSLEEGIGNVSLPSYYAIVLSHLPVLLPRLHLHLLRFLPPALPLAHRKTLNRIFVILQQTVPILLDGIDHEWARRTGLTPAHAERELQRLGLFLSLLELNPEEFASMLGQEKARKVLSFTKEEWEAAWMAGPGGKGGERREARVIFQAMWAE</sequence>
<comment type="caution">
    <text evidence="1">The sequence shown here is derived from an EMBL/GenBank/DDBJ whole genome shotgun (WGS) entry which is preliminary data.</text>
</comment>
<name>A0A4D9CWA5_9STRA</name>
<feature type="non-terminal residue" evidence="1">
    <location>
        <position position="1"/>
    </location>
</feature>
<organism evidence="1 2">
    <name type="scientific">Nannochloropsis salina CCMP1776</name>
    <dbReference type="NCBI Taxonomy" id="1027361"/>
    <lineage>
        <taxon>Eukaryota</taxon>
        <taxon>Sar</taxon>
        <taxon>Stramenopiles</taxon>
        <taxon>Ochrophyta</taxon>
        <taxon>Eustigmatophyceae</taxon>
        <taxon>Eustigmatales</taxon>
        <taxon>Monodopsidaceae</taxon>
        <taxon>Microchloropsis</taxon>
        <taxon>Microchloropsis salina</taxon>
    </lineage>
</organism>
<evidence type="ECO:0000313" key="1">
    <source>
        <dbReference type="EMBL" id="TFJ80878.1"/>
    </source>
</evidence>
<dbReference type="Proteomes" id="UP000355283">
    <property type="component" value="Unassembled WGS sequence"/>
</dbReference>
<reference evidence="1 2" key="1">
    <citation type="submission" date="2019-01" db="EMBL/GenBank/DDBJ databases">
        <title>Nuclear Genome Assembly of the Microalgal Biofuel strain Nannochloropsis salina CCMP1776.</title>
        <authorList>
            <person name="Hovde B."/>
        </authorList>
    </citation>
    <scope>NUCLEOTIDE SEQUENCE [LARGE SCALE GENOMIC DNA]</scope>
    <source>
        <strain evidence="1 2">CCMP1776</strain>
    </source>
</reference>
<gene>
    <name evidence="1" type="ORF">NSK_007769</name>
</gene>
<proteinExistence type="predicted"/>
<keyword evidence="2" id="KW-1185">Reference proteome</keyword>
<dbReference type="EMBL" id="SDOX01000149">
    <property type="protein sequence ID" value="TFJ80878.1"/>
    <property type="molecule type" value="Genomic_DNA"/>
</dbReference>
<accession>A0A4D9CWA5</accession>
<evidence type="ECO:0000313" key="2">
    <source>
        <dbReference type="Proteomes" id="UP000355283"/>
    </source>
</evidence>
<protein>
    <submittedName>
        <fullName evidence="1">Uncharacterized protein</fullName>
    </submittedName>
</protein>
<dbReference type="AlphaFoldDB" id="A0A4D9CWA5"/>